<evidence type="ECO:0000313" key="2">
    <source>
        <dbReference type="EMBL" id="OAP65168.1"/>
    </source>
</evidence>
<protein>
    <submittedName>
        <fullName evidence="2">Uncharacterized protein</fullName>
    </submittedName>
</protein>
<dbReference type="RefSeq" id="XP_018698535.1">
    <property type="nucleotide sequence ID" value="XM_018832656.1"/>
</dbReference>
<dbReference type="EMBL" id="LVYI01000001">
    <property type="protein sequence ID" value="OAP65168.1"/>
    <property type="molecule type" value="Genomic_DNA"/>
</dbReference>
<dbReference type="SUPFAM" id="SSF53474">
    <property type="entry name" value="alpha/beta-Hydrolases"/>
    <property type="match status" value="1"/>
</dbReference>
<dbReference type="Proteomes" id="UP000078343">
    <property type="component" value="Unassembled WGS sequence"/>
</dbReference>
<evidence type="ECO:0000313" key="3">
    <source>
        <dbReference type="Proteomes" id="UP000078343"/>
    </source>
</evidence>
<dbReference type="OrthoDB" id="9990807at2759"/>
<keyword evidence="3" id="KW-1185">Reference proteome</keyword>
<dbReference type="GeneID" id="30005310"/>
<accession>A0A178ZZA7</accession>
<feature type="region of interest" description="Disordered" evidence="1">
    <location>
        <begin position="1"/>
        <end position="28"/>
    </location>
</feature>
<dbReference type="InterPro" id="IPR029058">
    <property type="entry name" value="AB_hydrolase_fold"/>
</dbReference>
<proteinExistence type="predicted"/>
<sequence>MAPIPSSEWNLLTPKTEKVPTQDDPDDPIVDQEMTYYELPAYNGKTLKFTIEKFGDRPPAGYAAYVALHGGGGDEARQNQDKKLAQWRARSNNDAWHMMAVGLYRRNFKGGDKNNPNVGIEGAIYICPRGIVDDWNLHFRPESYYLFDQMITKLLQPAPKPLVNSNQIFLTGFSAGGDGVYRQAANLTDRWAAANASSGHPGDVVFDNFANLPFCSQVGEKDSTVTNRALAVVGASVDKLTRLENDAIKRGISGLYIHDCFLYTQGWNYQTDKPEPALHANWERAEDGNLVSTAVKQDKLATWLQNNLKGPTETPASDLERTNSNAIRWLRQYEVKGQKYNRNRNPVPQNVIWNLASRPGQPRDKNDRPIPGWEPKRFFYWVYLKHSPSKAFDPAAIIRASYNANERWVQIDQPNDYTVLLLNEDMFSSEGKLDKPISVYAGPKDGKTKAQKITVQKSEKIRQRTFQARGDKKLEFSAMVYFTWNPSGGGYWEVKSADSLDPVETANPPKARL</sequence>
<gene>
    <name evidence="2" type="ORF">AYL99_01140</name>
</gene>
<comment type="caution">
    <text evidence="2">The sequence shown here is derived from an EMBL/GenBank/DDBJ whole genome shotgun (WGS) entry which is preliminary data.</text>
</comment>
<reference evidence="2 3" key="1">
    <citation type="submission" date="2016-04" db="EMBL/GenBank/DDBJ databases">
        <title>Draft genome of Fonsecaea erecta CBS 125763.</title>
        <authorList>
            <person name="Weiss V.A."/>
            <person name="Vicente V.A."/>
            <person name="Raittz R.T."/>
            <person name="Moreno L.F."/>
            <person name="De Souza E.M."/>
            <person name="Pedrosa F.O."/>
            <person name="Steffens M.B."/>
            <person name="Faoro H."/>
            <person name="Tadra-Sfeir M.Z."/>
            <person name="Najafzadeh M.J."/>
            <person name="Felipe M.S."/>
            <person name="Teixeira M."/>
            <person name="Sun J."/>
            <person name="Xi L."/>
            <person name="Gomes R."/>
            <person name="De Azevedo C.M."/>
            <person name="Salgado C.G."/>
            <person name="Da Silva M.B."/>
            <person name="Nascimento M.F."/>
            <person name="Queiroz-Telles F."/>
            <person name="Attili D.S."/>
            <person name="Gorbushina A."/>
        </authorList>
    </citation>
    <scope>NUCLEOTIDE SEQUENCE [LARGE SCALE GENOMIC DNA]</scope>
    <source>
        <strain evidence="2 3">CBS 125763</strain>
    </source>
</reference>
<dbReference type="AlphaFoldDB" id="A0A178ZZA7"/>
<dbReference type="Gene3D" id="3.40.50.1820">
    <property type="entry name" value="alpha/beta hydrolase"/>
    <property type="match status" value="1"/>
</dbReference>
<organism evidence="2 3">
    <name type="scientific">Fonsecaea erecta</name>
    <dbReference type="NCBI Taxonomy" id="1367422"/>
    <lineage>
        <taxon>Eukaryota</taxon>
        <taxon>Fungi</taxon>
        <taxon>Dikarya</taxon>
        <taxon>Ascomycota</taxon>
        <taxon>Pezizomycotina</taxon>
        <taxon>Eurotiomycetes</taxon>
        <taxon>Chaetothyriomycetidae</taxon>
        <taxon>Chaetothyriales</taxon>
        <taxon>Herpotrichiellaceae</taxon>
        <taxon>Fonsecaea</taxon>
    </lineage>
</organism>
<name>A0A178ZZA7_9EURO</name>
<evidence type="ECO:0000256" key="1">
    <source>
        <dbReference type="SAM" id="MobiDB-lite"/>
    </source>
</evidence>